<organism evidence="2 3">
    <name type="scientific">Dactylosporangium siamense</name>
    <dbReference type="NCBI Taxonomy" id="685454"/>
    <lineage>
        <taxon>Bacteria</taxon>
        <taxon>Bacillati</taxon>
        <taxon>Actinomycetota</taxon>
        <taxon>Actinomycetes</taxon>
        <taxon>Micromonosporales</taxon>
        <taxon>Micromonosporaceae</taxon>
        <taxon>Dactylosporangium</taxon>
    </lineage>
</organism>
<dbReference type="PANTHER" id="PTHR43662">
    <property type="match status" value="1"/>
</dbReference>
<evidence type="ECO:0000313" key="2">
    <source>
        <dbReference type="EMBL" id="GIG44134.1"/>
    </source>
</evidence>
<dbReference type="Pfam" id="PF09362">
    <property type="entry name" value="DUF1996"/>
    <property type="match status" value="1"/>
</dbReference>
<protein>
    <recommendedName>
        <fullName evidence="1">DUF1996 domain-containing protein</fullName>
    </recommendedName>
</protein>
<feature type="domain" description="DUF1996" evidence="1">
    <location>
        <begin position="129"/>
        <end position="325"/>
    </location>
</feature>
<accession>A0A919PI67</accession>
<dbReference type="AlphaFoldDB" id="A0A919PI67"/>
<dbReference type="RefSeq" id="WP_203845980.1">
    <property type="nucleotide sequence ID" value="NZ_BAAAVW010000006.1"/>
</dbReference>
<gene>
    <name evidence="2" type="ORF">Dsi01nite_021750</name>
</gene>
<comment type="caution">
    <text evidence="2">The sequence shown here is derived from an EMBL/GenBank/DDBJ whole genome shotgun (WGS) entry which is preliminary data.</text>
</comment>
<dbReference type="InterPro" id="IPR018535">
    <property type="entry name" value="DUF1996"/>
</dbReference>
<dbReference type="PANTHER" id="PTHR43662:SF3">
    <property type="entry name" value="DOMAIN PROTEIN, PUTATIVE (AFU_ORTHOLOGUE AFUA_6G11970)-RELATED"/>
    <property type="match status" value="1"/>
</dbReference>
<sequence>MSTLQQRRNRPVRWWTALAAAIVVIGAMLSVTHAATAEEEPDALAQAAKIPNDQGPAPECAGSTAGHVHNVPDKCHADMGGPANGDFIDIRQVRPAGRGSQAGRQASTGTFVSVCGTNTEGHHNSDNFIVAPGVTNGAHHTHDYVGNVSADGNSTNESLAAAGTTCAKDDRSTYYWPVLRRTGKQGSDQNNDGGGKDGNVGIILKPASVRLEFGGNSQAKVRAMPQFLRIITGDAKALTNGPANARAKWTCSGLTNRTTTKYPLCPRGSQIQRILEFPSCWDGKNTDSANHRSHIVFPNSSGRCPRGTVAVPQLRMVLSYERQNGTGFALDSFPEQLHAPITDHGDFANVMSAQLMNFAVQCINSGRRC</sequence>
<name>A0A919PI67_9ACTN</name>
<evidence type="ECO:0000259" key="1">
    <source>
        <dbReference type="Pfam" id="PF09362"/>
    </source>
</evidence>
<dbReference type="EMBL" id="BONQ01000031">
    <property type="protein sequence ID" value="GIG44134.1"/>
    <property type="molecule type" value="Genomic_DNA"/>
</dbReference>
<reference evidence="2" key="1">
    <citation type="submission" date="2021-01" db="EMBL/GenBank/DDBJ databases">
        <title>Whole genome shotgun sequence of Dactylosporangium siamense NBRC 106093.</title>
        <authorList>
            <person name="Komaki H."/>
            <person name="Tamura T."/>
        </authorList>
    </citation>
    <scope>NUCLEOTIDE SEQUENCE</scope>
    <source>
        <strain evidence="2">NBRC 106093</strain>
    </source>
</reference>
<dbReference type="Proteomes" id="UP000660611">
    <property type="component" value="Unassembled WGS sequence"/>
</dbReference>
<proteinExistence type="predicted"/>
<evidence type="ECO:0000313" key="3">
    <source>
        <dbReference type="Proteomes" id="UP000660611"/>
    </source>
</evidence>
<keyword evidence="3" id="KW-1185">Reference proteome</keyword>